<sequence>MGRTIVLVLDGLRYDVMRSSMGYLNHLIEKGQAAAYKVKSELPSLSRPLYEVLLTGTPAHVNGIVSNAVARLSNQESLFHLARKHGLTTAAAAYHWVSELYQKAPFEYADRIQLNTDRPIQHGMFYFDDRYPDSHLVADAEFLRTSFDPDFLYIHTMNVDDAGHKFTSDSAEYRGEALRLDGTLAMVLPAWIAAGYNIVITADHGMNEDGHHGGTGEAERDVGLIGIGEAFVPGEYTDQYVPQLAVAPLICRLLDIQPSQAMTTDSFPGLRVEAAAK</sequence>
<comment type="caution">
    <text evidence="1">The sequence shown here is derived from an EMBL/GenBank/DDBJ whole genome shotgun (WGS) entry which is preliminary data.</text>
</comment>
<proteinExistence type="predicted"/>
<evidence type="ECO:0000313" key="2">
    <source>
        <dbReference type="Proteomes" id="UP000323257"/>
    </source>
</evidence>
<dbReference type="RefSeq" id="WP_148929531.1">
    <property type="nucleotide sequence ID" value="NZ_VNHS01000004.1"/>
</dbReference>
<dbReference type="InterPro" id="IPR017850">
    <property type="entry name" value="Alkaline_phosphatase_core_sf"/>
</dbReference>
<name>A0A5S5CB86_9BACL</name>
<keyword evidence="2" id="KW-1185">Reference proteome</keyword>
<dbReference type="Pfam" id="PF01663">
    <property type="entry name" value="Phosphodiest"/>
    <property type="match status" value="1"/>
</dbReference>
<dbReference type="InterPro" id="IPR002591">
    <property type="entry name" value="Phosphodiest/P_Trfase"/>
</dbReference>
<dbReference type="AlphaFoldDB" id="A0A5S5CB86"/>
<protein>
    <submittedName>
        <fullName evidence="1">Type I phosphodiesterase/nucleotide pyrophosphatase</fullName>
    </submittedName>
</protein>
<dbReference type="OrthoDB" id="8580666at2"/>
<dbReference type="Proteomes" id="UP000323257">
    <property type="component" value="Unassembled WGS sequence"/>
</dbReference>
<gene>
    <name evidence="1" type="ORF">BCM02_104290</name>
</gene>
<organism evidence="1 2">
    <name type="scientific">Paenibacillus methanolicus</name>
    <dbReference type="NCBI Taxonomy" id="582686"/>
    <lineage>
        <taxon>Bacteria</taxon>
        <taxon>Bacillati</taxon>
        <taxon>Bacillota</taxon>
        <taxon>Bacilli</taxon>
        <taxon>Bacillales</taxon>
        <taxon>Paenibacillaceae</taxon>
        <taxon>Paenibacillus</taxon>
    </lineage>
</organism>
<accession>A0A5S5CB86</accession>
<dbReference type="Gene3D" id="3.40.720.10">
    <property type="entry name" value="Alkaline Phosphatase, subunit A"/>
    <property type="match status" value="1"/>
</dbReference>
<dbReference type="EMBL" id="VNHS01000004">
    <property type="protein sequence ID" value="TYP75610.1"/>
    <property type="molecule type" value="Genomic_DNA"/>
</dbReference>
<reference evidence="1 2" key="1">
    <citation type="submission" date="2019-07" db="EMBL/GenBank/DDBJ databases">
        <title>Genomic Encyclopedia of Type Strains, Phase III (KMG-III): the genomes of soil and plant-associated and newly described type strains.</title>
        <authorList>
            <person name="Whitman W."/>
        </authorList>
    </citation>
    <scope>NUCLEOTIDE SEQUENCE [LARGE SCALE GENOMIC DNA]</scope>
    <source>
        <strain evidence="1 2">BL24</strain>
    </source>
</reference>
<dbReference type="GO" id="GO:0016787">
    <property type="term" value="F:hydrolase activity"/>
    <property type="evidence" value="ECO:0007669"/>
    <property type="project" value="UniProtKB-ARBA"/>
</dbReference>
<dbReference type="PANTHER" id="PTHR10151">
    <property type="entry name" value="ECTONUCLEOTIDE PYROPHOSPHATASE/PHOSPHODIESTERASE"/>
    <property type="match status" value="1"/>
</dbReference>
<dbReference type="SUPFAM" id="SSF53649">
    <property type="entry name" value="Alkaline phosphatase-like"/>
    <property type="match status" value="1"/>
</dbReference>
<evidence type="ECO:0000313" key="1">
    <source>
        <dbReference type="EMBL" id="TYP75610.1"/>
    </source>
</evidence>
<dbReference type="PANTHER" id="PTHR10151:SF120">
    <property type="entry name" value="BIS(5'-ADENOSYL)-TRIPHOSPHATASE"/>
    <property type="match status" value="1"/>
</dbReference>